<evidence type="ECO:0000259" key="8">
    <source>
        <dbReference type="PROSITE" id="PS50118"/>
    </source>
</evidence>
<evidence type="ECO:0000256" key="1">
    <source>
        <dbReference type="ARBA" id="ARBA00004123"/>
    </source>
</evidence>
<keyword evidence="4" id="KW-0804">Transcription</keyword>
<dbReference type="InterPro" id="IPR009071">
    <property type="entry name" value="HMG_box_dom"/>
</dbReference>
<dbReference type="RefSeq" id="XP_024918009.1">
    <property type="nucleotide sequence ID" value="XM_025062241.1"/>
</dbReference>
<evidence type="ECO:0000256" key="7">
    <source>
        <dbReference type="SAM" id="MobiDB-lite"/>
    </source>
</evidence>
<protein>
    <submittedName>
        <fullName evidence="9">SRY-box transcription factor 19b</fullName>
    </submittedName>
</protein>
<feature type="DNA-binding region" description="HMG box" evidence="6">
    <location>
        <begin position="59"/>
        <end position="127"/>
    </location>
</feature>
<evidence type="ECO:0000256" key="5">
    <source>
        <dbReference type="ARBA" id="ARBA00023242"/>
    </source>
</evidence>
<feature type="compositionally biased region" description="Basic and acidic residues" evidence="7">
    <location>
        <begin position="1"/>
        <end position="10"/>
    </location>
</feature>
<dbReference type="SUPFAM" id="SSF47095">
    <property type="entry name" value="HMG-box"/>
    <property type="match status" value="1"/>
</dbReference>
<accession>A0A3P8W6P2</accession>
<evidence type="ECO:0000313" key="9">
    <source>
        <dbReference type="Ensembl" id="ENSCSEP00000023193.1"/>
    </source>
</evidence>
<feature type="compositionally biased region" description="Low complexity" evidence="7">
    <location>
        <begin position="223"/>
        <end position="235"/>
    </location>
</feature>
<dbReference type="InterPro" id="IPR036910">
    <property type="entry name" value="HMG_box_dom_sf"/>
</dbReference>
<dbReference type="SMART" id="SM00398">
    <property type="entry name" value="HMG"/>
    <property type="match status" value="1"/>
</dbReference>
<feature type="region of interest" description="Disordered" evidence="7">
    <location>
        <begin position="1"/>
        <end position="21"/>
    </location>
</feature>
<dbReference type="PANTHER" id="PTHR10270:SF283">
    <property type="entry name" value="TRANSCRIPTION FACTOR SOX-19A-RELATED"/>
    <property type="match status" value="1"/>
</dbReference>
<dbReference type="GeneTree" id="ENSGT00940000165992"/>
<dbReference type="InterPro" id="IPR022097">
    <property type="entry name" value="SOX_fam"/>
</dbReference>
<dbReference type="GO" id="GO:0000122">
    <property type="term" value="P:negative regulation of transcription by RNA polymerase II"/>
    <property type="evidence" value="ECO:0007669"/>
    <property type="project" value="TreeGrafter"/>
</dbReference>
<evidence type="ECO:0000256" key="6">
    <source>
        <dbReference type="PROSITE-ProRule" id="PRU00267"/>
    </source>
</evidence>
<name>A0A3P8W6P2_CYNSE</name>
<keyword evidence="10" id="KW-1185">Reference proteome</keyword>
<dbReference type="GO" id="GO:0001228">
    <property type="term" value="F:DNA-binding transcription activator activity, RNA polymerase II-specific"/>
    <property type="evidence" value="ECO:0007669"/>
    <property type="project" value="TreeGrafter"/>
</dbReference>
<dbReference type="GO" id="GO:0005634">
    <property type="term" value="C:nucleus"/>
    <property type="evidence" value="ECO:0007669"/>
    <property type="project" value="UniProtKB-SubCell"/>
</dbReference>
<dbReference type="PANTHER" id="PTHR10270">
    <property type="entry name" value="SOX TRANSCRIPTION FACTOR"/>
    <property type="match status" value="1"/>
</dbReference>
<proteinExistence type="predicted"/>
<dbReference type="STRING" id="244447.ENSCSEP00000023193"/>
<dbReference type="GO" id="GO:0000978">
    <property type="term" value="F:RNA polymerase II cis-regulatory region sequence-specific DNA binding"/>
    <property type="evidence" value="ECO:0007669"/>
    <property type="project" value="TreeGrafter"/>
</dbReference>
<dbReference type="GO" id="GO:0030182">
    <property type="term" value="P:neuron differentiation"/>
    <property type="evidence" value="ECO:0007669"/>
    <property type="project" value="TreeGrafter"/>
</dbReference>
<feature type="region of interest" description="Disordered" evidence="7">
    <location>
        <begin position="223"/>
        <end position="262"/>
    </location>
</feature>
<organism evidence="9 10">
    <name type="scientific">Cynoglossus semilaevis</name>
    <name type="common">Tongue sole</name>
    <dbReference type="NCBI Taxonomy" id="244447"/>
    <lineage>
        <taxon>Eukaryota</taxon>
        <taxon>Metazoa</taxon>
        <taxon>Chordata</taxon>
        <taxon>Craniata</taxon>
        <taxon>Vertebrata</taxon>
        <taxon>Euteleostomi</taxon>
        <taxon>Actinopterygii</taxon>
        <taxon>Neopterygii</taxon>
        <taxon>Teleostei</taxon>
        <taxon>Neoteleostei</taxon>
        <taxon>Acanthomorphata</taxon>
        <taxon>Carangaria</taxon>
        <taxon>Pleuronectiformes</taxon>
        <taxon>Pleuronectoidei</taxon>
        <taxon>Cynoglossidae</taxon>
        <taxon>Cynoglossinae</taxon>
        <taxon>Cynoglossus</taxon>
    </lineage>
</organism>
<evidence type="ECO:0000313" key="10">
    <source>
        <dbReference type="Proteomes" id="UP000265120"/>
    </source>
</evidence>
<comment type="subcellular location">
    <subcellularLocation>
        <location evidence="1">Nucleus</location>
    </subcellularLocation>
</comment>
<feature type="domain" description="HMG box" evidence="8">
    <location>
        <begin position="59"/>
        <end position="127"/>
    </location>
</feature>
<dbReference type="Gene3D" id="1.10.30.10">
    <property type="entry name" value="High mobility group box domain"/>
    <property type="match status" value="1"/>
</dbReference>
<dbReference type="Pfam" id="PF00505">
    <property type="entry name" value="HMG_box"/>
    <property type="match status" value="1"/>
</dbReference>
<dbReference type="Pfam" id="PF12336">
    <property type="entry name" value="SOXp"/>
    <property type="match status" value="1"/>
</dbReference>
<dbReference type="InParanoid" id="A0A3P8W6P2"/>
<reference evidence="9 10" key="1">
    <citation type="journal article" date="2014" name="Nat. Genet.">
        <title>Whole-genome sequence of a flatfish provides insights into ZW sex chromosome evolution and adaptation to a benthic lifestyle.</title>
        <authorList>
            <person name="Chen S."/>
            <person name="Zhang G."/>
            <person name="Shao C."/>
            <person name="Huang Q."/>
            <person name="Liu G."/>
            <person name="Zhang P."/>
            <person name="Song W."/>
            <person name="An N."/>
            <person name="Chalopin D."/>
            <person name="Volff J.N."/>
            <person name="Hong Y."/>
            <person name="Li Q."/>
            <person name="Sha Z."/>
            <person name="Zhou H."/>
            <person name="Xie M."/>
            <person name="Yu Q."/>
            <person name="Liu Y."/>
            <person name="Xiang H."/>
            <person name="Wang N."/>
            <person name="Wu K."/>
            <person name="Yang C."/>
            <person name="Zhou Q."/>
            <person name="Liao X."/>
            <person name="Yang L."/>
            <person name="Hu Q."/>
            <person name="Zhang J."/>
            <person name="Meng L."/>
            <person name="Jin L."/>
            <person name="Tian Y."/>
            <person name="Lian J."/>
            <person name="Yang J."/>
            <person name="Miao G."/>
            <person name="Liu S."/>
            <person name="Liang Z."/>
            <person name="Yan F."/>
            <person name="Li Y."/>
            <person name="Sun B."/>
            <person name="Zhang H."/>
            <person name="Zhang J."/>
            <person name="Zhu Y."/>
            <person name="Du M."/>
            <person name="Zhao Y."/>
            <person name="Schartl M."/>
            <person name="Tang Q."/>
            <person name="Wang J."/>
        </authorList>
    </citation>
    <scope>NUCLEOTIDE SEQUENCE</scope>
</reference>
<reference evidence="9" key="3">
    <citation type="submission" date="2025-09" db="UniProtKB">
        <authorList>
            <consortium name="Ensembl"/>
        </authorList>
    </citation>
    <scope>IDENTIFICATION</scope>
</reference>
<dbReference type="OMA" id="MYSLMEH"/>
<keyword evidence="2" id="KW-0805">Transcription regulation</keyword>
<dbReference type="FunFam" id="1.10.30.10:FF:000002">
    <property type="entry name" value="transcription factor Sox-2"/>
    <property type="match status" value="1"/>
</dbReference>
<evidence type="ECO:0000256" key="3">
    <source>
        <dbReference type="ARBA" id="ARBA00023125"/>
    </source>
</evidence>
<dbReference type="CDD" id="cd01388">
    <property type="entry name" value="HMG-box_SoxB"/>
    <property type="match status" value="1"/>
</dbReference>
<reference evidence="9" key="2">
    <citation type="submission" date="2025-08" db="UniProtKB">
        <authorList>
            <consortium name="Ensembl"/>
        </authorList>
    </citation>
    <scope>IDENTIFICATION</scope>
</reference>
<keyword evidence="5 6" id="KW-0539">Nucleus</keyword>
<keyword evidence="3 6" id="KW-0238">DNA-binding</keyword>
<dbReference type="InterPro" id="IPR050140">
    <property type="entry name" value="SRY-related_HMG-box_TF-like"/>
</dbReference>
<dbReference type="Ensembl" id="ENSCSET00000023498.1">
    <property type="protein sequence ID" value="ENSCSEP00000023193.1"/>
    <property type="gene ID" value="ENSCSEG00000014795.1"/>
</dbReference>
<evidence type="ECO:0000256" key="4">
    <source>
        <dbReference type="ARBA" id="ARBA00023163"/>
    </source>
</evidence>
<dbReference type="PROSITE" id="PS50118">
    <property type="entry name" value="HMG_BOX_2"/>
    <property type="match status" value="1"/>
</dbReference>
<dbReference type="GO" id="GO:0007420">
    <property type="term" value="P:brain development"/>
    <property type="evidence" value="ECO:0007669"/>
    <property type="project" value="TreeGrafter"/>
</dbReference>
<dbReference type="GeneID" id="103391903"/>
<dbReference type="AlphaFoldDB" id="A0A3P8W6P2"/>
<dbReference type="FunCoup" id="A0A3P8W6P2">
    <property type="interactions" value="3"/>
</dbReference>
<sequence>MYSMMEHELKPSGQTVAHQIPQGMSPVTGNMTGNMGSNGNSHPNSKTACAPVVDPMDKVKRPMNAFMVWSRGQRRKMAQENPKMHNSEISKRLGAEWKLLTDAEKRPFIDEAKRLRAVHMKEYPDYKYKPRRKTKPLLKKDTQMGKYPLTAGNLLAAAAAQGQVANPRMDSYGWGHTGSYPGMQGEPLGYTQQLHRYDLSALQYPPAMTAAQTYVNGANSYSPMSYSSSPQQPSPVTMSMVKTEPASHPSPTGASNHHRGSLQGDLRDMISMYIPGPGGDAGDPNAAQRGYAITAGMLTRIGAQESE</sequence>
<dbReference type="Proteomes" id="UP000265120">
    <property type="component" value="Chromosome 1"/>
</dbReference>
<dbReference type="OrthoDB" id="6247875at2759"/>
<dbReference type="KEGG" id="csem:103391903"/>
<evidence type="ECO:0000256" key="2">
    <source>
        <dbReference type="ARBA" id="ARBA00023015"/>
    </source>
</evidence>